<dbReference type="AlphaFoldDB" id="A0A1X2GVA2"/>
<evidence type="ECO:0000256" key="1">
    <source>
        <dbReference type="SAM" id="MobiDB-lite"/>
    </source>
</evidence>
<dbReference type="STRING" id="101127.A0A1X2GVA2"/>
<dbReference type="OrthoDB" id="73465at2759"/>
<organism evidence="4 5">
    <name type="scientific">Hesseltinella vesiculosa</name>
    <dbReference type="NCBI Taxonomy" id="101127"/>
    <lineage>
        <taxon>Eukaryota</taxon>
        <taxon>Fungi</taxon>
        <taxon>Fungi incertae sedis</taxon>
        <taxon>Mucoromycota</taxon>
        <taxon>Mucoromycotina</taxon>
        <taxon>Mucoromycetes</taxon>
        <taxon>Mucorales</taxon>
        <taxon>Cunninghamellaceae</taxon>
        <taxon>Hesseltinella</taxon>
    </lineage>
</organism>
<evidence type="ECO:0000256" key="2">
    <source>
        <dbReference type="SAM" id="Phobius"/>
    </source>
</evidence>
<feature type="transmembrane region" description="Helical" evidence="2">
    <location>
        <begin position="586"/>
        <end position="608"/>
    </location>
</feature>
<gene>
    <name evidence="4" type="ORF">DM01DRAFT_1403692</name>
</gene>
<feature type="signal peptide" evidence="3">
    <location>
        <begin position="1"/>
        <end position="20"/>
    </location>
</feature>
<proteinExistence type="predicted"/>
<feature type="chain" id="PRO_5010875171" evidence="3">
    <location>
        <begin position="21"/>
        <end position="613"/>
    </location>
</feature>
<evidence type="ECO:0000256" key="3">
    <source>
        <dbReference type="SAM" id="SignalP"/>
    </source>
</evidence>
<evidence type="ECO:0000313" key="4">
    <source>
        <dbReference type="EMBL" id="ORX61961.1"/>
    </source>
</evidence>
<reference evidence="4 5" key="1">
    <citation type="submission" date="2016-07" db="EMBL/GenBank/DDBJ databases">
        <title>Pervasive Adenine N6-methylation of Active Genes in Fungi.</title>
        <authorList>
            <consortium name="DOE Joint Genome Institute"/>
            <person name="Mondo S.J."/>
            <person name="Dannebaum R.O."/>
            <person name="Kuo R.C."/>
            <person name="Labutti K."/>
            <person name="Haridas S."/>
            <person name="Kuo A."/>
            <person name="Salamov A."/>
            <person name="Ahrendt S.R."/>
            <person name="Lipzen A."/>
            <person name="Sullivan W."/>
            <person name="Andreopoulos W.B."/>
            <person name="Clum A."/>
            <person name="Lindquist E."/>
            <person name="Daum C."/>
            <person name="Ramamoorthy G.K."/>
            <person name="Gryganskyi A."/>
            <person name="Culley D."/>
            <person name="Magnuson J.K."/>
            <person name="James T.Y."/>
            <person name="O'Malley M.A."/>
            <person name="Stajich J.E."/>
            <person name="Spatafora J.W."/>
            <person name="Visel A."/>
            <person name="Grigoriev I.V."/>
        </authorList>
    </citation>
    <scope>NUCLEOTIDE SEQUENCE [LARGE SCALE GENOMIC DNA]</scope>
    <source>
        <strain evidence="4 5">NRRL 3301</strain>
    </source>
</reference>
<protein>
    <submittedName>
        <fullName evidence="4">Uncharacterized protein</fullName>
    </submittedName>
</protein>
<sequence length="613" mass="68769">MRRIWLLLNSIVWLWTIGNAWTVVPGDETRFDADDYEPLPNEQYMAGNGLNGDGELPPALVNSTPWIVNASDTVTVELLCVLDHSFCAKVLDAISHAVDYFTEVVHLRRRIVVRAAYYEFCDHVCANDTYGMGAPANQFTLPFKDGDMNFVYPQALAKQLSPYDYTSSWSNYDIMIELNHDPYTNALAFTKNNSLVHQRNGTSDDQMNPIVPQGGKYWFRTDGDLETILPHQIDFEYIVLHQVLHGAGFTSSWAAYFANEASPFRTLLETVVPVHDLMMLTPSPYWMVEPTNGGPTYVTGFQPTMIFDKYLYLDNGTTSLMEIGFDMQDFCAQGADAFIIHFVQLFRASPSSALARRLYTQLDQAQSALTFRLFDNVTLASPIPLTNITFNASQPNETLASVDINDYIQQVYQELPLLTGHASLNALNHHEQPSRLFRPGVSLAHVDDSQQHSLDFIMTSTYQEGITLQAWTQHVYDRHPSIFYLATVNSTATPHPSPHNASDEIPATPLKKKSRYLSPIGPGILRILETLGYDTVLDTPPVNNDVSSSAFSAPRPEKKRCGDVSHAATLKSPPSKSKLASQANHLWPTCAWFSLNSLFYIVVVLFLLTDRLF</sequence>
<keyword evidence="3" id="KW-0732">Signal</keyword>
<feature type="region of interest" description="Disordered" evidence="1">
    <location>
        <begin position="547"/>
        <end position="575"/>
    </location>
</feature>
<keyword evidence="2" id="KW-0812">Transmembrane</keyword>
<evidence type="ECO:0000313" key="5">
    <source>
        <dbReference type="Proteomes" id="UP000242146"/>
    </source>
</evidence>
<dbReference type="EMBL" id="MCGT01000002">
    <property type="protein sequence ID" value="ORX61961.1"/>
    <property type="molecule type" value="Genomic_DNA"/>
</dbReference>
<accession>A0A1X2GVA2</accession>
<name>A0A1X2GVA2_9FUNG</name>
<comment type="caution">
    <text evidence="4">The sequence shown here is derived from an EMBL/GenBank/DDBJ whole genome shotgun (WGS) entry which is preliminary data.</text>
</comment>
<keyword evidence="5" id="KW-1185">Reference proteome</keyword>
<keyword evidence="2" id="KW-0472">Membrane</keyword>
<keyword evidence="2" id="KW-1133">Transmembrane helix</keyword>
<dbReference type="Proteomes" id="UP000242146">
    <property type="component" value="Unassembled WGS sequence"/>
</dbReference>